<dbReference type="PROSITE" id="PS00028">
    <property type="entry name" value="ZINC_FINGER_C2H2_1"/>
    <property type="match status" value="1"/>
</dbReference>
<feature type="region of interest" description="Disordered" evidence="1">
    <location>
        <begin position="117"/>
        <end position="172"/>
    </location>
</feature>
<dbReference type="AlphaFoldDB" id="A0AA40CPJ1"/>
<dbReference type="EMBL" id="JAULSV010000004">
    <property type="protein sequence ID" value="KAK0645937.1"/>
    <property type="molecule type" value="Genomic_DNA"/>
</dbReference>
<evidence type="ECO:0000313" key="3">
    <source>
        <dbReference type="EMBL" id="KAK0645937.1"/>
    </source>
</evidence>
<dbReference type="SMART" id="SM00355">
    <property type="entry name" value="ZnF_C2H2"/>
    <property type="match status" value="2"/>
</dbReference>
<feature type="compositionally biased region" description="Low complexity" evidence="1">
    <location>
        <begin position="126"/>
        <end position="138"/>
    </location>
</feature>
<evidence type="ECO:0000256" key="1">
    <source>
        <dbReference type="SAM" id="MobiDB-lite"/>
    </source>
</evidence>
<feature type="domain" description="C2H2-type" evidence="2">
    <location>
        <begin position="32"/>
        <end position="53"/>
    </location>
</feature>
<gene>
    <name evidence="3" type="ORF">B0T16DRAFT_149804</name>
</gene>
<protein>
    <recommendedName>
        <fullName evidence="2">C2H2-type domain-containing protein</fullName>
    </recommendedName>
</protein>
<evidence type="ECO:0000259" key="2">
    <source>
        <dbReference type="PROSITE" id="PS00028"/>
    </source>
</evidence>
<evidence type="ECO:0000313" key="4">
    <source>
        <dbReference type="Proteomes" id="UP001174936"/>
    </source>
</evidence>
<proteinExistence type="predicted"/>
<keyword evidence="4" id="KW-1185">Reference proteome</keyword>
<dbReference type="PANTHER" id="PTHR21354">
    <property type="entry name" value="ZINC FINGER PROTEIN 511"/>
    <property type="match status" value="1"/>
</dbReference>
<dbReference type="InterPro" id="IPR013087">
    <property type="entry name" value="Znf_C2H2_type"/>
</dbReference>
<reference evidence="3" key="1">
    <citation type="submission" date="2023-06" db="EMBL/GenBank/DDBJ databases">
        <title>Genome-scale phylogeny and comparative genomics of the fungal order Sordariales.</title>
        <authorList>
            <consortium name="Lawrence Berkeley National Laboratory"/>
            <person name="Hensen N."/>
            <person name="Bonometti L."/>
            <person name="Westerberg I."/>
            <person name="Brannstrom I.O."/>
            <person name="Guillou S."/>
            <person name="Cros-Aarteil S."/>
            <person name="Calhoun S."/>
            <person name="Haridas S."/>
            <person name="Kuo A."/>
            <person name="Mondo S."/>
            <person name="Pangilinan J."/>
            <person name="Riley R."/>
            <person name="Labutti K."/>
            <person name="Andreopoulos B."/>
            <person name="Lipzen A."/>
            <person name="Chen C."/>
            <person name="Yanf M."/>
            <person name="Daum C."/>
            <person name="Ng V."/>
            <person name="Clum A."/>
            <person name="Steindorff A."/>
            <person name="Ohm R."/>
            <person name="Martin F."/>
            <person name="Silar P."/>
            <person name="Natvig D."/>
            <person name="Lalanne C."/>
            <person name="Gautier V."/>
            <person name="Ament-Velasquez S.L."/>
            <person name="Kruys A."/>
            <person name="Hutchinson M.I."/>
            <person name="Powell A.J."/>
            <person name="Barry K."/>
            <person name="Miller A.N."/>
            <person name="Grigoriev I.V."/>
            <person name="Debuchy R."/>
            <person name="Gladieux P."/>
            <person name="Thoren M.H."/>
            <person name="Johannesson H."/>
        </authorList>
    </citation>
    <scope>NUCLEOTIDE SEQUENCE</scope>
    <source>
        <strain evidence="3">SMH2532-1</strain>
    </source>
</reference>
<comment type="caution">
    <text evidence="3">The sequence shown here is derived from an EMBL/GenBank/DDBJ whole genome shotgun (WGS) entry which is preliminary data.</text>
</comment>
<accession>A0AA40CPJ1</accession>
<sequence length="201" mass="22570">MRCSLPPHKEALHFATYEEYETHYHKTHTNRCLECHKNFPSTHLLSVHTEEMHDPFAQVLREKGERTYSCFVEGCDRKCSTPQKRRLHLIDKHMYPRNFFFAVTKEGIDGRRSMLLEGGHRRRRSSVAAAGASSKSSSHTVPGSEPVQESTVAEELNGASSSPDQKPDVAMEDLAGAMSALQFVPPSIRFGRGGRAGFAKR</sequence>
<dbReference type="InterPro" id="IPR039258">
    <property type="entry name" value="ZNF511"/>
</dbReference>
<dbReference type="Proteomes" id="UP001174936">
    <property type="component" value="Unassembled WGS sequence"/>
</dbReference>
<name>A0AA40CPJ1_9PEZI</name>
<dbReference type="PANTHER" id="PTHR21354:SF0">
    <property type="entry name" value="ZINC FINGER PROTEIN 511"/>
    <property type="match status" value="1"/>
</dbReference>
<organism evidence="3 4">
    <name type="scientific">Cercophora newfieldiana</name>
    <dbReference type="NCBI Taxonomy" id="92897"/>
    <lineage>
        <taxon>Eukaryota</taxon>
        <taxon>Fungi</taxon>
        <taxon>Dikarya</taxon>
        <taxon>Ascomycota</taxon>
        <taxon>Pezizomycotina</taxon>
        <taxon>Sordariomycetes</taxon>
        <taxon>Sordariomycetidae</taxon>
        <taxon>Sordariales</taxon>
        <taxon>Lasiosphaeriaceae</taxon>
        <taxon>Cercophora</taxon>
    </lineage>
</organism>